<keyword evidence="3 7" id="KW-0133">Cell shape</keyword>
<dbReference type="Gene3D" id="3.40.50.1860">
    <property type="match status" value="2"/>
</dbReference>
<protein>
    <recommendedName>
        <fullName evidence="2 7">Glutamate racemase</fullName>
        <ecNumber evidence="2 7">5.1.1.3</ecNumber>
    </recommendedName>
</protein>
<feature type="active site" description="Proton donor/acceptor" evidence="7">
    <location>
        <position position="92"/>
    </location>
</feature>
<dbReference type="InterPro" id="IPR001920">
    <property type="entry name" value="Asp/Glu_race"/>
</dbReference>
<dbReference type="SUPFAM" id="SSF53681">
    <property type="entry name" value="Aspartate/glutamate racemase"/>
    <property type="match status" value="2"/>
</dbReference>
<dbReference type="PANTHER" id="PTHR21198">
    <property type="entry name" value="GLUTAMATE RACEMASE"/>
    <property type="match status" value="1"/>
</dbReference>
<evidence type="ECO:0000256" key="6">
    <source>
        <dbReference type="ARBA" id="ARBA00023316"/>
    </source>
</evidence>
<evidence type="ECO:0000256" key="1">
    <source>
        <dbReference type="ARBA" id="ARBA00001602"/>
    </source>
</evidence>
<keyword evidence="4 7" id="KW-0573">Peptidoglycan synthesis</keyword>
<accession>A0A1H0GQL9</accession>
<keyword evidence="9" id="KW-1185">Reference proteome</keyword>
<reference evidence="9" key="1">
    <citation type="submission" date="2016-10" db="EMBL/GenBank/DDBJ databases">
        <authorList>
            <person name="Varghese N."/>
            <person name="Submissions S."/>
        </authorList>
    </citation>
    <scope>NUCLEOTIDE SEQUENCE [LARGE SCALE GENOMIC DNA]</scope>
    <source>
        <strain evidence="9">BL47</strain>
    </source>
</reference>
<comment type="pathway">
    <text evidence="7">Cell wall biogenesis; peptidoglycan biosynthesis.</text>
</comment>
<dbReference type="PANTHER" id="PTHR21198:SF2">
    <property type="entry name" value="GLUTAMATE RACEMASE"/>
    <property type="match status" value="1"/>
</dbReference>
<evidence type="ECO:0000313" key="8">
    <source>
        <dbReference type="EMBL" id="SDO09148.1"/>
    </source>
</evidence>
<evidence type="ECO:0000256" key="2">
    <source>
        <dbReference type="ARBA" id="ARBA00013090"/>
    </source>
</evidence>
<dbReference type="InterPro" id="IPR004391">
    <property type="entry name" value="Glu_race"/>
</dbReference>
<dbReference type="AlphaFoldDB" id="A0A1H0GQL9"/>
<feature type="binding site" evidence="7">
    <location>
        <begin position="93"/>
        <end position="94"/>
    </location>
    <ligand>
        <name>substrate</name>
    </ligand>
</feature>
<evidence type="ECO:0000256" key="4">
    <source>
        <dbReference type="ARBA" id="ARBA00022984"/>
    </source>
</evidence>
<dbReference type="GO" id="GO:0009252">
    <property type="term" value="P:peptidoglycan biosynthetic process"/>
    <property type="evidence" value="ECO:0007669"/>
    <property type="project" value="UniProtKB-UniRule"/>
</dbReference>
<dbReference type="STRING" id="582672.SAMN05216360_114183"/>
<dbReference type="GO" id="GO:0008881">
    <property type="term" value="F:glutamate racemase activity"/>
    <property type="evidence" value="ECO:0007669"/>
    <property type="project" value="UniProtKB-UniRule"/>
</dbReference>
<feature type="binding site" evidence="7">
    <location>
        <begin position="28"/>
        <end position="29"/>
    </location>
    <ligand>
        <name>substrate</name>
    </ligand>
</feature>
<evidence type="ECO:0000256" key="5">
    <source>
        <dbReference type="ARBA" id="ARBA00023235"/>
    </source>
</evidence>
<dbReference type="EMBL" id="FNHS01000014">
    <property type="protein sequence ID" value="SDO09148.1"/>
    <property type="molecule type" value="Genomic_DNA"/>
</dbReference>
<dbReference type="UniPathway" id="UPA00219"/>
<dbReference type="EC" id="5.1.1.3" evidence="2 7"/>
<feature type="binding site" evidence="7">
    <location>
        <begin position="208"/>
        <end position="209"/>
    </location>
    <ligand>
        <name>substrate</name>
    </ligand>
</feature>
<dbReference type="RefSeq" id="WP_091719641.1">
    <property type="nucleotide sequence ID" value="NZ_FNHS01000014.1"/>
</dbReference>
<dbReference type="Pfam" id="PF01177">
    <property type="entry name" value="Asp_Glu_race"/>
    <property type="match status" value="1"/>
</dbReference>
<dbReference type="Proteomes" id="UP000198704">
    <property type="component" value="Unassembled WGS sequence"/>
</dbReference>
<comment type="catalytic activity">
    <reaction evidence="1 7">
        <text>L-glutamate = D-glutamate</text>
        <dbReference type="Rhea" id="RHEA:12813"/>
        <dbReference type="ChEBI" id="CHEBI:29985"/>
        <dbReference type="ChEBI" id="CHEBI:29986"/>
        <dbReference type="EC" id="5.1.1.3"/>
    </reaction>
</comment>
<name>A0A1H0GQL9_9HYPH</name>
<dbReference type="InterPro" id="IPR015942">
    <property type="entry name" value="Asp/Glu/hydantoin_racemase"/>
</dbReference>
<dbReference type="PROSITE" id="PS00923">
    <property type="entry name" value="ASP_GLU_RACEMASE_1"/>
    <property type="match status" value="1"/>
</dbReference>
<organism evidence="8 9">
    <name type="scientific">Methylobacterium phyllostachyos</name>
    <dbReference type="NCBI Taxonomy" id="582672"/>
    <lineage>
        <taxon>Bacteria</taxon>
        <taxon>Pseudomonadati</taxon>
        <taxon>Pseudomonadota</taxon>
        <taxon>Alphaproteobacteria</taxon>
        <taxon>Hyphomicrobiales</taxon>
        <taxon>Methylobacteriaceae</taxon>
        <taxon>Methylobacterium</taxon>
    </lineage>
</organism>
<dbReference type="GO" id="GO:0008360">
    <property type="term" value="P:regulation of cell shape"/>
    <property type="evidence" value="ECO:0007669"/>
    <property type="project" value="UniProtKB-KW"/>
</dbReference>
<proteinExistence type="inferred from homology"/>
<keyword evidence="6 7" id="KW-0961">Cell wall biogenesis/degradation</keyword>
<dbReference type="HAMAP" id="MF_00258">
    <property type="entry name" value="Glu_racemase"/>
    <property type="match status" value="1"/>
</dbReference>
<keyword evidence="5 7" id="KW-0413">Isomerase</keyword>
<comment type="function">
    <text evidence="7">Provides the (R)-glutamate required for cell wall biosynthesis.</text>
</comment>
<feature type="active site" description="Proton donor/acceptor" evidence="7">
    <location>
        <position position="207"/>
    </location>
</feature>
<sequence>MRIDLMAGASLSAAALRSAAEPTILVFDSGLGGLTVLDAVRRARPDARYIYVGDDAAFPYGRLGEAALVARVLTVMERLVATHRPDLVVIACNTASTLVLPALRQRFTTPFVGVVPPIKPAAEATRSRLVSLLATPGTVARSYTRDLIATYAGACTVTLVGSRNLAGYAEAELAGVPVDDVALAAEIAPCFVTEADGRRTDVVCLACTHYPLLLPRLERLAPWPVAWIDPAPAIARRVVQLIGPVPREADQPGSTHGAFTSGTCLTDPLRTALAARGIGEVAIEAIPLPLQ</sequence>
<evidence type="ECO:0000313" key="9">
    <source>
        <dbReference type="Proteomes" id="UP000198704"/>
    </source>
</evidence>
<dbReference type="OrthoDB" id="9801055at2"/>
<dbReference type="NCBIfam" id="TIGR00067">
    <property type="entry name" value="glut_race"/>
    <property type="match status" value="1"/>
</dbReference>
<evidence type="ECO:0000256" key="3">
    <source>
        <dbReference type="ARBA" id="ARBA00022960"/>
    </source>
</evidence>
<gene>
    <name evidence="7" type="primary">murI</name>
    <name evidence="8" type="ORF">SAMN05216360_114183</name>
</gene>
<comment type="similarity">
    <text evidence="7">Belongs to the aspartate/glutamate racemases family.</text>
</comment>
<dbReference type="InterPro" id="IPR018187">
    <property type="entry name" value="Asp/Glu_racemase_AS_1"/>
</dbReference>
<feature type="binding site" evidence="7">
    <location>
        <begin position="60"/>
        <end position="61"/>
    </location>
    <ligand>
        <name>substrate</name>
    </ligand>
</feature>
<dbReference type="GO" id="GO:0071555">
    <property type="term" value="P:cell wall organization"/>
    <property type="evidence" value="ECO:0007669"/>
    <property type="project" value="UniProtKB-KW"/>
</dbReference>
<evidence type="ECO:0000256" key="7">
    <source>
        <dbReference type="HAMAP-Rule" id="MF_00258"/>
    </source>
</evidence>